<name>A0AAV5D5U2_ELECO</name>
<feature type="compositionally biased region" description="Basic and acidic residues" evidence="1">
    <location>
        <begin position="1"/>
        <end position="11"/>
    </location>
</feature>
<reference evidence="2" key="2">
    <citation type="submission" date="2021-12" db="EMBL/GenBank/DDBJ databases">
        <title>Resequencing data analysis of finger millet.</title>
        <authorList>
            <person name="Hatakeyama M."/>
            <person name="Aluri S."/>
            <person name="Balachadran M.T."/>
            <person name="Sivarajan S.R."/>
            <person name="Poveda L."/>
            <person name="Shimizu-Inatsugi R."/>
            <person name="Schlapbach R."/>
            <person name="Sreeman S.M."/>
            <person name="Shimizu K.K."/>
        </authorList>
    </citation>
    <scope>NUCLEOTIDE SEQUENCE</scope>
</reference>
<accession>A0AAV5D5U2</accession>
<gene>
    <name evidence="2" type="primary">ga23429</name>
    <name evidence="2" type="ORF">PR202_ga23429</name>
</gene>
<dbReference type="Proteomes" id="UP001054889">
    <property type="component" value="Unassembled WGS sequence"/>
</dbReference>
<sequence length="169" mass="17534">MAPNAEHERRGRQSGLGADDPYHEAGREHHRILFAEAGKDVVDFLFGVLAMPVGALASMLLAAGDDAALGGVGSLYASVEKIDSAYMQDPSTRDQLAVNTSLPSAPSVPMVPNPNTCSCSTCMPGHAFHAPPPPPAAPVRFPFPGYAAAAAAAACSHRRQRTTSGGTVR</sequence>
<feature type="region of interest" description="Disordered" evidence="1">
    <location>
        <begin position="1"/>
        <end position="22"/>
    </location>
</feature>
<dbReference type="PANTHER" id="PTHR33103:SF40">
    <property type="entry name" value="OS01G0153600 PROTEIN"/>
    <property type="match status" value="1"/>
</dbReference>
<dbReference type="Pfam" id="PF05056">
    <property type="entry name" value="DUF674"/>
    <property type="match status" value="1"/>
</dbReference>
<reference evidence="2" key="1">
    <citation type="journal article" date="2018" name="DNA Res.">
        <title>Multiple hybrid de novo genome assembly of finger millet, an orphan allotetraploid crop.</title>
        <authorList>
            <person name="Hatakeyama M."/>
            <person name="Aluri S."/>
            <person name="Balachadran M.T."/>
            <person name="Sivarajan S.R."/>
            <person name="Patrignani A."/>
            <person name="Gruter S."/>
            <person name="Poveda L."/>
            <person name="Shimizu-Inatsugi R."/>
            <person name="Baeten J."/>
            <person name="Francoijs K.J."/>
            <person name="Nataraja K.N."/>
            <person name="Reddy Y.A.N."/>
            <person name="Phadnis S."/>
            <person name="Ravikumar R.L."/>
            <person name="Schlapbach R."/>
            <person name="Sreeman S.M."/>
            <person name="Shimizu K.K."/>
        </authorList>
    </citation>
    <scope>NUCLEOTIDE SEQUENCE</scope>
</reference>
<comment type="caution">
    <text evidence="2">The sequence shown here is derived from an EMBL/GenBank/DDBJ whole genome shotgun (WGS) entry which is preliminary data.</text>
</comment>
<protein>
    <submittedName>
        <fullName evidence="2">Uncharacterized protein</fullName>
    </submittedName>
</protein>
<proteinExistence type="predicted"/>
<keyword evidence="3" id="KW-1185">Reference proteome</keyword>
<dbReference type="AlphaFoldDB" id="A0AAV5D5U2"/>
<evidence type="ECO:0000313" key="3">
    <source>
        <dbReference type="Proteomes" id="UP001054889"/>
    </source>
</evidence>
<dbReference type="EMBL" id="BQKI01000012">
    <property type="protein sequence ID" value="GJN05765.1"/>
    <property type="molecule type" value="Genomic_DNA"/>
</dbReference>
<evidence type="ECO:0000256" key="1">
    <source>
        <dbReference type="SAM" id="MobiDB-lite"/>
    </source>
</evidence>
<dbReference type="InterPro" id="IPR007750">
    <property type="entry name" value="DUF674"/>
</dbReference>
<dbReference type="PANTHER" id="PTHR33103">
    <property type="entry name" value="OS01G0153900 PROTEIN"/>
    <property type="match status" value="1"/>
</dbReference>
<organism evidence="2 3">
    <name type="scientific">Eleusine coracana subsp. coracana</name>
    <dbReference type="NCBI Taxonomy" id="191504"/>
    <lineage>
        <taxon>Eukaryota</taxon>
        <taxon>Viridiplantae</taxon>
        <taxon>Streptophyta</taxon>
        <taxon>Embryophyta</taxon>
        <taxon>Tracheophyta</taxon>
        <taxon>Spermatophyta</taxon>
        <taxon>Magnoliopsida</taxon>
        <taxon>Liliopsida</taxon>
        <taxon>Poales</taxon>
        <taxon>Poaceae</taxon>
        <taxon>PACMAD clade</taxon>
        <taxon>Chloridoideae</taxon>
        <taxon>Cynodonteae</taxon>
        <taxon>Eleusininae</taxon>
        <taxon>Eleusine</taxon>
    </lineage>
</organism>
<evidence type="ECO:0000313" key="2">
    <source>
        <dbReference type="EMBL" id="GJN05765.1"/>
    </source>
</evidence>